<protein>
    <submittedName>
        <fullName evidence="1">Uncharacterized protein</fullName>
    </submittedName>
</protein>
<dbReference type="EMBL" id="CP081869">
    <property type="protein sequence ID" value="QZN98513.1"/>
    <property type="molecule type" value="Genomic_DNA"/>
</dbReference>
<keyword evidence="2" id="KW-1185">Reference proteome</keyword>
<dbReference type="RefSeq" id="WP_261401443.1">
    <property type="nucleotide sequence ID" value="NZ_CP081869.1"/>
</dbReference>
<dbReference type="Proteomes" id="UP000825701">
    <property type="component" value="Chromosome"/>
</dbReference>
<proteinExistence type="predicted"/>
<dbReference type="KEGG" id="cmet:K6K41_15815"/>
<reference evidence="1" key="1">
    <citation type="submission" date="2021-08" db="EMBL/GenBank/DDBJ databases">
        <authorList>
            <person name="Zhang H."/>
            <person name="Xu M."/>
            <person name="Yu Z."/>
            <person name="Yang L."/>
            <person name="Cai Y."/>
        </authorList>
    </citation>
    <scope>NUCLEOTIDE SEQUENCE</scope>
    <source>
        <strain evidence="1">CHL1</strain>
    </source>
</reference>
<sequence>MAATPHVVLLFNLLQDVNILRPLAFLARREFGRKILFLVSDKFLERDKQKTWAREVALIAAAVDGTVHVYASELDAYAVLKGKSGVVVTASESHLPAHAETHNVLRVAPSSFLKVTLQHGYECVGFMHNRAHDAAHGRDIRFAADVVCGWCESPRR</sequence>
<name>A0A9E6R5Z5_9HYPH</name>
<organism evidence="1 2">
    <name type="scientific">Chenggangzhangella methanolivorans</name>
    <dbReference type="NCBI Taxonomy" id="1437009"/>
    <lineage>
        <taxon>Bacteria</taxon>
        <taxon>Pseudomonadati</taxon>
        <taxon>Pseudomonadota</taxon>
        <taxon>Alphaproteobacteria</taxon>
        <taxon>Hyphomicrobiales</taxon>
        <taxon>Methylopilaceae</taxon>
        <taxon>Chenggangzhangella</taxon>
    </lineage>
</organism>
<dbReference type="AlphaFoldDB" id="A0A9E6R5Z5"/>
<evidence type="ECO:0000313" key="1">
    <source>
        <dbReference type="EMBL" id="QZN98513.1"/>
    </source>
</evidence>
<evidence type="ECO:0000313" key="2">
    <source>
        <dbReference type="Proteomes" id="UP000825701"/>
    </source>
</evidence>
<gene>
    <name evidence="1" type="ORF">K6K41_15815</name>
</gene>
<accession>A0A9E6R5Z5</accession>